<feature type="transmembrane region" description="Helical" evidence="2">
    <location>
        <begin position="723"/>
        <end position="740"/>
    </location>
</feature>
<dbReference type="AlphaFoldDB" id="A0A261G639"/>
<feature type="compositionally biased region" description="Low complexity" evidence="1">
    <location>
        <begin position="51"/>
        <end position="78"/>
    </location>
</feature>
<accession>A0A261G639</accession>
<comment type="caution">
    <text evidence="3">The sequence shown here is derived from an EMBL/GenBank/DDBJ whole genome shotgun (WGS) entry which is preliminary data.</text>
</comment>
<proteinExistence type="predicted"/>
<dbReference type="Proteomes" id="UP000216074">
    <property type="component" value="Unassembled WGS sequence"/>
</dbReference>
<evidence type="ECO:0000256" key="2">
    <source>
        <dbReference type="SAM" id="Phobius"/>
    </source>
</evidence>
<keyword evidence="4" id="KW-1185">Reference proteome</keyword>
<evidence type="ECO:0000256" key="1">
    <source>
        <dbReference type="SAM" id="MobiDB-lite"/>
    </source>
</evidence>
<reference evidence="3 4" key="1">
    <citation type="journal article" date="2017" name="BMC Genomics">
        <title>Comparative genomic and phylogenomic analyses of the Bifidobacteriaceae family.</title>
        <authorList>
            <person name="Lugli G.A."/>
            <person name="Milani C."/>
            <person name="Turroni F."/>
            <person name="Duranti S."/>
            <person name="Mancabelli L."/>
            <person name="Mangifesta M."/>
            <person name="Ferrario C."/>
            <person name="Modesto M."/>
            <person name="Mattarelli P."/>
            <person name="Jiri K."/>
            <person name="van Sinderen D."/>
            <person name="Ventura M."/>
        </authorList>
    </citation>
    <scope>NUCLEOTIDE SEQUENCE [LARGE SCALE GENOMIC DNA]</scope>
    <source>
        <strain evidence="3 4">DSM 100202</strain>
    </source>
</reference>
<keyword evidence="2" id="KW-0472">Membrane</keyword>
<dbReference type="Pfam" id="PF19516">
    <property type="entry name" value="DUF6049"/>
    <property type="match status" value="1"/>
</dbReference>
<dbReference type="EMBL" id="MWWY01000001">
    <property type="protein sequence ID" value="OZG66673.1"/>
    <property type="molecule type" value="Genomic_DNA"/>
</dbReference>
<dbReference type="InterPro" id="IPR046112">
    <property type="entry name" value="DUF6049"/>
</dbReference>
<evidence type="ECO:0000313" key="4">
    <source>
        <dbReference type="Proteomes" id="UP000216074"/>
    </source>
</evidence>
<keyword evidence="2" id="KW-1133">Transmembrane helix</keyword>
<feature type="region of interest" description="Disordered" evidence="1">
    <location>
        <begin position="47"/>
        <end position="78"/>
    </location>
</feature>
<name>A0A261G639_9BIFI</name>
<protein>
    <submittedName>
        <fullName evidence="3">Uncharacterized protein</fullName>
    </submittedName>
</protein>
<feature type="region of interest" description="Disordered" evidence="1">
    <location>
        <begin position="250"/>
        <end position="277"/>
    </location>
</feature>
<evidence type="ECO:0000313" key="3">
    <source>
        <dbReference type="EMBL" id="OZG66673.1"/>
    </source>
</evidence>
<organism evidence="3 4">
    <name type="scientific">Bifidobacterium hapali</name>
    <dbReference type="NCBI Taxonomy" id="1630172"/>
    <lineage>
        <taxon>Bacteria</taxon>
        <taxon>Bacillati</taxon>
        <taxon>Actinomycetota</taxon>
        <taxon>Actinomycetes</taxon>
        <taxon>Bifidobacteriales</taxon>
        <taxon>Bifidobacteriaceae</taxon>
        <taxon>Bifidobacterium</taxon>
    </lineage>
</organism>
<keyword evidence="2" id="KW-0812">Transmembrane</keyword>
<sequence length="751" mass="78046">MNLPAARARRALTTLVTVVVATLLGVVPCFVAPARIAMAEDGDAANSATQADGTTQADSASDTTGTDSSTADPSPTVNVTIDDATAVVTATSGYHLKATVNNPTEETLPAGTLTLATNARFTFFSRTDMQEWSEGTANIPARDILGNVDVPELAAGASATVEITVKPDELSAIVSWGPKPLALVYVAGERTQAITHSFLTRSTDGLNNASTPAMRLTVALPLASTSWELDETAVDSVIAGGSAAAGAASGKSGSAAAGAANGEASGAASSKSGTSTNASLITLGDDAQLDRKRLQTITNHPMLQVIADPTTLDAMDMPPQIDGIMQPAAFDITSFVAYANSGAYENAGVNGSAWNADAAIADYRSAIGDQDATSTTYAMQGDAAWSLASLTAARTQGYTTVIADHEFDTSDNSTVHTGKIVVPTDAGDVTVLTEQRELSRLAQGKATSSNADGETTAAGRLARFVAQSAFYQMEQPYTTRNLLVCFEADADAATIDALMNAVEHSPWLELTDLATLSQADATATGDDALQLVHDKTALTTAQTQRTQQTLSSLAASRDAITRFASQVVDNNSDGAQAWGNELIAAQSSIAMRAMAGDAQAAKRMTTAASSLATQLADGVTITQSEPVTVVSETATMPVTIRNQHPYPVRVKVSSLTDSPEIITSRISEASVPPHGETQVTFTIRVLASGTTTAHISLQDRTGQPFGTTQSTNITSVLRISDKSGFVIIAFAIVLGLLGLWRQFNRKKDPDE</sequence>
<gene>
    <name evidence="3" type="ORF">BHAP_0003</name>
</gene>